<dbReference type="PANTHER" id="PTHR45348:SF5">
    <property type="entry name" value="OXIDOREDUCTASE, PUTATIVE (AFU_ORTHOLOGUE AFUA_8G01420)-RELATED"/>
    <property type="match status" value="1"/>
</dbReference>
<dbReference type="InterPro" id="IPR013154">
    <property type="entry name" value="ADH-like_N"/>
</dbReference>
<gene>
    <name evidence="5" type="ORF">D0859_16409</name>
</gene>
<name>A0A3M7I2R8_HORWE</name>
<evidence type="ECO:0000313" key="5">
    <source>
        <dbReference type="EMBL" id="RMZ19596.1"/>
    </source>
</evidence>
<dbReference type="InterPro" id="IPR020843">
    <property type="entry name" value="ER"/>
</dbReference>
<dbReference type="AlphaFoldDB" id="A0A3M7I2R8"/>
<comment type="similarity">
    <text evidence="1">Belongs to the zinc-containing alcohol dehydrogenase family.</text>
</comment>
<dbReference type="GO" id="GO:0016651">
    <property type="term" value="F:oxidoreductase activity, acting on NAD(P)H"/>
    <property type="evidence" value="ECO:0007669"/>
    <property type="project" value="InterPro"/>
</dbReference>
<dbReference type="EMBL" id="QWIT01000975">
    <property type="protein sequence ID" value="RMZ19596.1"/>
    <property type="molecule type" value="Genomic_DNA"/>
</dbReference>
<evidence type="ECO:0000256" key="3">
    <source>
        <dbReference type="ARBA" id="ARBA00023002"/>
    </source>
</evidence>
<dbReference type="SUPFAM" id="SSF51735">
    <property type="entry name" value="NAD(P)-binding Rossmann-fold domains"/>
    <property type="match status" value="1"/>
</dbReference>
<dbReference type="PANTHER" id="PTHR45348">
    <property type="entry name" value="HYPOTHETICAL OXIDOREDUCTASE (EUROFUNG)"/>
    <property type="match status" value="1"/>
</dbReference>
<dbReference type="SMART" id="SM00829">
    <property type="entry name" value="PKS_ER"/>
    <property type="match status" value="1"/>
</dbReference>
<dbReference type="InterPro" id="IPR011032">
    <property type="entry name" value="GroES-like_sf"/>
</dbReference>
<dbReference type="SUPFAM" id="SSF50129">
    <property type="entry name" value="GroES-like"/>
    <property type="match status" value="1"/>
</dbReference>
<accession>A0A3M7I2R8</accession>
<comment type="subunit">
    <text evidence="2">Monomer.</text>
</comment>
<sequence length="325" mass="34843">MKSAFYDKTLTVDVRDVPIPVPQAGQVLIRTVVSGVNPKDWKQPKHWAPETPPMNHGDDIAGYVEGVGPGVTGFHQGDRVAAFHELWTPHGSFAEYSIAWANSTFHLGDRVSFEEAATVPLAAMTAALGIYQTLSLPLPWQPSKVPKPLIVYGGASAVGAYAIKFAILSNIHPIIAVAGTAFRQDHVVKGMRKAAGDNATYAFDAISEKGSITAIAQVLRKDGNLVTVLTPEMAIRGSEDPGNCQVLFTLVATVHQDPSDNSRFGNREFGAMFFPYIGLGLAQGWFSGHPYEVIQGGLDGVQKALSVLESGNHSAKKLVIRINGD</sequence>
<proteinExistence type="inferred from homology"/>
<evidence type="ECO:0000256" key="1">
    <source>
        <dbReference type="ARBA" id="ARBA00008072"/>
    </source>
</evidence>
<dbReference type="InterPro" id="IPR036291">
    <property type="entry name" value="NAD(P)-bd_dom_sf"/>
</dbReference>
<dbReference type="Gene3D" id="3.90.180.10">
    <property type="entry name" value="Medium-chain alcohol dehydrogenases, catalytic domain"/>
    <property type="match status" value="1"/>
</dbReference>
<dbReference type="InterPro" id="IPR047122">
    <property type="entry name" value="Trans-enoyl_RdTase-like"/>
</dbReference>
<dbReference type="CDD" id="cd08249">
    <property type="entry name" value="enoyl_reductase_like"/>
    <property type="match status" value="1"/>
</dbReference>
<protein>
    <recommendedName>
        <fullName evidence="4">Enoyl reductase (ER) domain-containing protein</fullName>
    </recommendedName>
</protein>
<dbReference type="VEuPathDB" id="FungiDB:BTJ68_11554"/>
<comment type="caution">
    <text evidence="5">The sequence shown here is derived from an EMBL/GenBank/DDBJ whole genome shotgun (WGS) entry which is preliminary data.</text>
</comment>
<evidence type="ECO:0000313" key="6">
    <source>
        <dbReference type="Proteomes" id="UP000281677"/>
    </source>
</evidence>
<dbReference type="Proteomes" id="UP000281677">
    <property type="component" value="Unassembled WGS sequence"/>
</dbReference>
<feature type="domain" description="Enoyl reductase (ER)" evidence="4">
    <location>
        <begin position="8"/>
        <end position="319"/>
    </location>
</feature>
<dbReference type="Gene3D" id="3.40.50.720">
    <property type="entry name" value="NAD(P)-binding Rossmann-like Domain"/>
    <property type="match status" value="1"/>
</dbReference>
<dbReference type="Pfam" id="PF08240">
    <property type="entry name" value="ADH_N"/>
    <property type="match status" value="1"/>
</dbReference>
<dbReference type="OrthoDB" id="3233595at2759"/>
<reference evidence="5 6" key="1">
    <citation type="journal article" date="2018" name="BMC Genomics">
        <title>Genomic evidence for intraspecific hybridization in a clonal and extremely halotolerant yeast.</title>
        <authorList>
            <person name="Gostincar C."/>
            <person name="Stajich J.E."/>
            <person name="Zupancic J."/>
            <person name="Zalar P."/>
            <person name="Gunde-Cimerman N."/>
        </authorList>
    </citation>
    <scope>NUCLEOTIDE SEQUENCE [LARGE SCALE GENOMIC DNA]</scope>
    <source>
        <strain evidence="5 6">EXF-120</strain>
    </source>
</reference>
<organism evidence="5 6">
    <name type="scientific">Hortaea werneckii</name>
    <name type="common">Black yeast</name>
    <name type="synonym">Cladosporium werneckii</name>
    <dbReference type="NCBI Taxonomy" id="91943"/>
    <lineage>
        <taxon>Eukaryota</taxon>
        <taxon>Fungi</taxon>
        <taxon>Dikarya</taxon>
        <taxon>Ascomycota</taxon>
        <taxon>Pezizomycotina</taxon>
        <taxon>Dothideomycetes</taxon>
        <taxon>Dothideomycetidae</taxon>
        <taxon>Mycosphaerellales</taxon>
        <taxon>Teratosphaeriaceae</taxon>
        <taxon>Hortaea</taxon>
    </lineage>
</organism>
<evidence type="ECO:0000259" key="4">
    <source>
        <dbReference type="SMART" id="SM00829"/>
    </source>
</evidence>
<keyword evidence="3" id="KW-0560">Oxidoreductase</keyword>
<evidence type="ECO:0000256" key="2">
    <source>
        <dbReference type="ARBA" id="ARBA00011245"/>
    </source>
</evidence>